<dbReference type="KEGG" id="rgu:A4W93_22305"/>
<dbReference type="OrthoDB" id="200037at2"/>
<dbReference type="AlphaFoldDB" id="A0A1W6LE07"/>
<dbReference type="STRING" id="946333.A4W93_22305"/>
<dbReference type="Pfam" id="PF11142">
    <property type="entry name" value="DUF2917"/>
    <property type="match status" value="1"/>
</dbReference>
<dbReference type="InterPro" id="IPR021317">
    <property type="entry name" value="DUF2917"/>
</dbReference>
<keyword evidence="2" id="KW-1185">Reference proteome</keyword>
<organism evidence="1 2">
    <name type="scientific">Piscinibacter gummiphilus</name>
    <dbReference type="NCBI Taxonomy" id="946333"/>
    <lineage>
        <taxon>Bacteria</taxon>
        <taxon>Pseudomonadati</taxon>
        <taxon>Pseudomonadota</taxon>
        <taxon>Betaproteobacteria</taxon>
        <taxon>Burkholderiales</taxon>
        <taxon>Sphaerotilaceae</taxon>
        <taxon>Piscinibacter</taxon>
    </lineage>
</organism>
<dbReference type="Proteomes" id="UP000193427">
    <property type="component" value="Chromosome"/>
</dbReference>
<sequence>MNIPNMAPISSARPQADGWSQLFTMEPGTPVRLVCTAEVSVTCLSGTAWITTASDTRDVVLTPGQRHVAARRDRLFINGMPRCVLRFDSSDEHQPIPVP</sequence>
<evidence type="ECO:0000313" key="1">
    <source>
        <dbReference type="EMBL" id="ARN22418.1"/>
    </source>
</evidence>
<reference evidence="1 2" key="1">
    <citation type="submission" date="2016-04" db="EMBL/GenBank/DDBJ databases">
        <title>Complete genome sequence of natural rubber-degrading, novel Gram-negative bacterium, Rhizobacter gummiphilus strain NS21.</title>
        <authorList>
            <person name="Tabata M."/>
            <person name="Kasai D."/>
            <person name="Fukuda M."/>
        </authorList>
    </citation>
    <scope>NUCLEOTIDE SEQUENCE [LARGE SCALE GENOMIC DNA]</scope>
    <source>
        <strain evidence="1 2">NS21</strain>
    </source>
</reference>
<evidence type="ECO:0000313" key="2">
    <source>
        <dbReference type="Proteomes" id="UP000193427"/>
    </source>
</evidence>
<protein>
    <submittedName>
        <fullName evidence="1">Uncharacterized protein</fullName>
    </submittedName>
</protein>
<accession>A0A1W6LE07</accession>
<proteinExistence type="predicted"/>
<gene>
    <name evidence="1" type="ORF">A4W93_22305</name>
</gene>
<name>A0A1W6LE07_9BURK</name>
<dbReference type="RefSeq" id="WP_157782216.1">
    <property type="nucleotide sequence ID" value="NZ_BSPR01000020.1"/>
</dbReference>
<dbReference type="EMBL" id="CP015118">
    <property type="protein sequence ID" value="ARN22418.1"/>
    <property type="molecule type" value="Genomic_DNA"/>
</dbReference>